<organism evidence="1 2">
    <name type="scientific">Breznakibacter xylanolyticus</name>
    <dbReference type="NCBI Taxonomy" id="990"/>
    <lineage>
        <taxon>Bacteria</taxon>
        <taxon>Pseudomonadati</taxon>
        <taxon>Bacteroidota</taxon>
        <taxon>Bacteroidia</taxon>
        <taxon>Marinilabiliales</taxon>
        <taxon>Marinilabiliaceae</taxon>
        <taxon>Breznakibacter</taxon>
    </lineage>
</organism>
<dbReference type="AlphaFoldDB" id="A0A2W7P3L3"/>
<evidence type="ECO:0000313" key="1">
    <source>
        <dbReference type="EMBL" id="PZX20006.1"/>
    </source>
</evidence>
<sequence length="59" mass="6828">MRHTAYSTSWVMATRREKEVVQRRHSEGGKGTNSKIVSTERENYGNDVKCLLFLIKSIQ</sequence>
<dbReference type="EMBL" id="QKZK01000003">
    <property type="protein sequence ID" value="PZX20006.1"/>
    <property type="molecule type" value="Genomic_DNA"/>
</dbReference>
<keyword evidence="2" id="KW-1185">Reference proteome</keyword>
<reference evidence="1 2" key="1">
    <citation type="submission" date="2018-06" db="EMBL/GenBank/DDBJ databases">
        <title>Genomic Encyclopedia of Archaeal and Bacterial Type Strains, Phase II (KMG-II): from individual species to whole genera.</title>
        <authorList>
            <person name="Goeker M."/>
        </authorList>
    </citation>
    <scope>NUCLEOTIDE SEQUENCE [LARGE SCALE GENOMIC DNA]</scope>
    <source>
        <strain evidence="1 2">DSM 6779</strain>
    </source>
</reference>
<proteinExistence type="predicted"/>
<comment type="caution">
    <text evidence="1">The sequence shown here is derived from an EMBL/GenBank/DDBJ whole genome shotgun (WGS) entry which is preliminary data.</text>
</comment>
<gene>
    <name evidence="1" type="ORF">LX69_00456</name>
</gene>
<evidence type="ECO:0000313" key="2">
    <source>
        <dbReference type="Proteomes" id="UP000249239"/>
    </source>
</evidence>
<name>A0A2W7P3L3_9BACT</name>
<dbReference type="Proteomes" id="UP000249239">
    <property type="component" value="Unassembled WGS sequence"/>
</dbReference>
<accession>A0A2W7P3L3</accession>
<protein>
    <submittedName>
        <fullName evidence="1">Uncharacterized protein</fullName>
    </submittedName>
</protein>